<organism evidence="1 2">
    <name type="scientific">Panicum miliaceum</name>
    <name type="common">Proso millet</name>
    <name type="synonym">Broomcorn millet</name>
    <dbReference type="NCBI Taxonomy" id="4540"/>
    <lineage>
        <taxon>Eukaryota</taxon>
        <taxon>Viridiplantae</taxon>
        <taxon>Streptophyta</taxon>
        <taxon>Embryophyta</taxon>
        <taxon>Tracheophyta</taxon>
        <taxon>Spermatophyta</taxon>
        <taxon>Magnoliopsida</taxon>
        <taxon>Liliopsida</taxon>
        <taxon>Poales</taxon>
        <taxon>Poaceae</taxon>
        <taxon>PACMAD clade</taxon>
        <taxon>Panicoideae</taxon>
        <taxon>Panicodae</taxon>
        <taxon>Paniceae</taxon>
        <taxon>Panicinae</taxon>
        <taxon>Panicum</taxon>
        <taxon>Panicum sect. Panicum</taxon>
    </lineage>
</organism>
<dbReference type="PANTHER" id="PTHR31325">
    <property type="entry name" value="OS01G0798800 PROTEIN-RELATED"/>
    <property type="match status" value="1"/>
</dbReference>
<dbReference type="InterPro" id="IPR007658">
    <property type="entry name" value="DUF594"/>
</dbReference>
<dbReference type="STRING" id="4540.A0A3L6PL02"/>
<dbReference type="EMBL" id="PQIB02000017">
    <property type="protein sequence ID" value="RLM58460.1"/>
    <property type="molecule type" value="Genomic_DNA"/>
</dbReference>
<protein>
    <submittedName>
        <fullName evidence="1">Uncharacterized protein</fullName>
    </submittedName>
</protein>
<dbReference type="AlphaFoldDB" id="A0A3L6PL02"/>
<sequence>MVLQQVLQETETKMSTEEDRTRLQQLLQKAKGLLGITRLSMAEKLRKIQGIRPSQDDTSLTTFEKGIKLGQKLMQGNSNATMSDVMDRWKVMADFWAETILYVAPSDRAAAHIEQLVKGGEFVTHLWALLANAGILKRTTTEEQEQPLPSAPDNV</sequence>
<dbReference type="OrthoDB" id="686547at2759"/>
<dbReference type="Proteomes" id="UP000275267">
    <property type="component" value="Unassembled WGS sequence"/>
</dbReference>
<reference evidence="2" key="1">
    <citation type="journal article" date="2019" name="Nat. Commun.">
        <title>The genome of broomcorn millet.</title>
        <authorList>
            <person name="Zou C."/>
            <person name="Miki D."/>
            <person name="Li D."/>
            <person name="Tang Q."/>
            <person name="Xiao L."/>
            <person name="Rajput S."/>
            <person name="Deng P."/>
            <person name="Jia W."/>
            <person name="Huang R."/>
            <person name="Zhang M."/>
            <person name="Sun Y."/>
            <person name="Hu J."/>
            <person name="Fu X."/>
            <person name="Schnable P.S."/>
            <person name="Li F."/>
            <person name="Zhang H."/>
            <person name="Feng B."/>
            <person name="Zhu X."/>
            <person name="Liu R."/>
            <person name="Schnable J.C."/>
            <person name="Zhu J.-K."/>
            <person name="Zhang H."/>
        </authorList>
    </citation>
    <scope>NUCLEOTIDE SEQUENCE [LARGE SCALE GENOMIC DNA]</scope>
</reference>
<evidence type="ECO:0000313" key="2">
    <source>
        <dbReference type="Proteomes" id="UP000275267"/>
    </source>
</evidence>
<gene>
    <name evidence="1" type="ORF">C2845_PM18G07500</name>
</gene>
<name>A0A3L6PL02_PANMI</name>
<comment type="caution">
    <text evidence="1">The sequence shown here is derived from an EMBL/GenBank/DDBJ whole genome shotgun (WGS) entry which is preliminary data.</text>
</comment>
<keyword evidence="2" id="KW-1185">Reference proteome</keyword>
<evidence type="ECO:0000313" key="1">
    <source>
        <dbReference type="EMBL" id="RLM58460.1"/>
    </source>
</evidence>
<accession>A0A3L6PL02</accession>
<proteinExistence type="predicted"/>
<dbReference type="Pfam" id="PF04578">
    <property type="entry name" value="DUF594"/>
    <property type="match status" value="1"/>
</dbReference>